<accession>A0A080LT35</accession>
<proteinExistence type="predicted"/>
<feature type="compositionally biased region" description="Basic and acidic residues" evidence="1">
    <location>
        <begin position="373"/>
        <end position="382"/>
    </location>
</feature>
<evidence type="ECO:0000313" key="2">
    <source>
        <dbReference type="EMBL" id="KFB71642.1"/>
    </source>
</evidence>
<evidence type="ECO:0000313" key="3">
    <source>
        <dbReference type="Proteomes" id="UP000020077"/>
    </source>
</evidence>
<reference evidence="2 3" key="1">
    <citation type="submission" date="2014-02" db="EMBL/GenBank/DDBJ databases">
        <title>Expanding our view of genomic diversity in Candidatus Accumulibacter clades.</title>
        <authorList>
            <person name="Skennerton C.T."/>
            <person name="Barr J.J."/>
            <person name="Slater F.R."/>
            <person name="Bond P.L."/>
            <person name="Tyson G.W."/>
        </authorList>
    </citation>
    <scope>NUCLEOTIDE SEQUENCE [LARGE SCALE GENOMIC DNA]</scope>
    <source>
        <strain evidence="3">BA-91</strain>
    </source>
</reference>
<gene>
    <name evidence="2" type="ORF">AW09_003223</name>
</gene>
<dbReference type="AlphaFoldDB" id="A0A080LT35"/>
<sequence>MAALFGLFGLTLAFREVGFAQQKHQRDGQKDQNQQRQAIRGTLHETAMVGLFQLVGVGKQLFTVAEDLRTGQFGDGQFLHVALDAANGGSILFKTGIECVEFLPGIRIRSRSDAQGFTSLDQRLYGVAKGVRVLAQKEADFRVDGITQQQRTGVFRDPLGQHHQQVGRRNLSDAGTALQLERSDLLRQFEQLGILVVDGGDVLAQRDQALFHFEQERSILVGLVPDLCHRLQLRLYATWRRWHLRAFQFSTIGQSFQVGVEAVTRFADLLECDRVTQQCQARSLCQALRKHAHLTGGRNVDRVIGRLTVVAIDEDSNHQHYQHQTAAKDLELFDHRQAVQEGQQEGDRPFAHRFPGIDHGTSQKGLACRRCHSRQERGQESR</sequence>
<name>A0A080LT35_9PROT</name>
<comment type="caution">
    <text evidence="2">The sequence shown here is derived from an EMBL/GenBank/DDBJ whole genome shotgun (WGS) entry which is preliminary data.</text>
</comment>
<protein>
    <submittedName>
        <fullName evidence="2">Uncharacterized protein</fullName>
    </submittedName>
</protein>
<feature type="region of interest" description="Disordered" evidence="1">
    <location>
        <begin position="341"/>
        <end position="382"/>
    </location>
</feature>
<dbReference type="EMBL" id="JDVG02000513">
    <property type="protein sequence ID" value="KFB71642.1"/>
    <property type="molecule type" value="Genomic_DNA"/>
</dbReference>
<dbReference type="Proteomes" id="UP000020077">
    <property type="component" value="Unassembled WGS sequence"/>
</dbReference>
<organism evidence="2 3">
    <name type="scientific">Candidatus Accumulibacter phosphatis</name>
    <dbReference type="NCBI Taxonomy" id="327160"/>
    <lineage>
        <taxon>Bacteria</taxon>
        <taxon>Pseudomonadati</taxon>
        <taxon>Pseudomonadota</taxon>
        <taxon>Betaproteobacteria</taxon>
        <taxon>Candidatus Accumulibacter</taxon>
    </lineage>
</organism>
<evidence type="ECO:0000256" key="1">
    <source>
        <dbReference type="SAM" id="MobiDB-lite"/>
    </source>
</evidence>